<sequence length="258" mass="26774">MVNAVGTFFIVLVVLLIAAAVGWVTFTQLRARRLGLPAPPLSSYNPFARSGPSPYGPPQPASGGIGSWFSDKLRSLRSSGGGGRSAAGAYEAPSSSNVRGGRRGFGALDPDEAWDTRVGNEADTYGPGGYYEEQELGLHPRSQGYGHDQNQGHDAHEAYSGSGYEMNVPREEERGRTMSRSPGVGGGLGVPGAAGGRGGSRNPFDDDSAEPSNISLRGVSPRPIDTGVGRHTGGGGGAVVGDSPTSTSERRSIFRENV</sequence>
<organism evidence="3 4">
    <name type="scientific">Anthostomella pinea</name>
    <dbReference type="NCBI Taxonomy" id="933095"/>
    <lineage>
        <taxon>Eukaryota</taxon>
        <taxon>Fungi</taxon>
        <taxon>Dikarya</taxon>
        <taxon>Ascomycota</taxon>
        <taxon>Pezizomycotina</taxon>
        <taxon>Sordariomycetes</taxon>
        <taxon>Xylariomycetidae</taxon>
        <taxon>Xylariales</taxon>
        <taxon>Xylariaceae</taxon>
        <taxon>Anthostomella</taxon>
    </lineage>
</organism>
<protein>
    <submittedName>
        <fullName evidence="3">Uu.00g017740.m01.CDS01</fullName>
    </submittedName>
</protein>
<feature type="compositionally biased region" description="Gly residues" evidence="1">
    <location>
        <begin position="230"/>
        <end position="239"/>
    </location>
</feature>
<evidence type="ECO:0000313" key="3">
    <source>
        <dbReference type="EMBL" id="CAJ2513655.1"/>
    </source>
</evidence>
<dbReference type="AlphaFoldDB" id="A0AAI8YQM4"/>
<keyword evidence="2" id="KW-0812">Transmembrane</keyword>
<name>A0AAI8YQM4_9PEZI</name>
<evidence type="ECO:0000313" key="4">
    <source>
        <dbReference type="Proteomes" id="UP001295740"/>
    </source>
</evidence>
<reference evidence="3" key="1">
    <citation type="submission" date="2023-10" db="EMBL/GenBank/DDBJ databases">
        <authorList>
            <person name="Hackl T."/>
        </authorList>
    </citation>
    <scope>NUCLEOTIDE SEQUENCE</scope>
</reference>
<feature type="transmembrane region" description="Helical" evidence="2">
    <location>
        <begin position="6"/>
        <end position="26"/>
    </location>
</feature>
<keyword evidence="2" id="KW-0472">Membrane</keyword>
<dbReference type="EMBL" id="CAUWAG010000020">
    <property type="protein sequence ID" value="CAJ2513655.1"/>
    <property type="molecule type" value="Genomic_DNA"/>
</dbReference>
<proteinExistence type="predicted"/>
<gene>
    <name evidence="3" type="ORF">KHLLAP_LOCUS14123</name>
</gene>
<comment type="caution">
    <text evidence="3">The sequence shown here is derived from an EMBL/GenBank/DDBJ whole genome shotgun (WGS) entry which is preliminary data.</text>
</comment>
<dbReference type="Proteomes" id="UP001295740">
    <property type="component" value="Unassembled WGS sequence"/>
</dbReference>
<keyword evidence="4" id="KW-1185">Reference proteome</keyword>
<feature type="compositionally biased region" description="Gly residues" evidence="1">
    <location>
        <begin position="183"/>
        <end position="199"/>
    </location>
</feature>
<feature type="compositionally biased region" description="Basic and acidic residues" evidence="1">
    <location>
        <begin position="248"/>
        <end position="258"/>
    </location>
</feature>
<feature type="region of interest" description="Disordered" evidence="1">
    <location>
        <begin position="76"/>
        <end position="258"/>
    </location>
</feature>
<evidence type="ECO:0000256" key="1">
    <source>
        <dbReference type="SAM" id="MobiDB-lite"/>
    </source>
</evidence>
<evidence type="ECO:0000256" key="2">
    <source>
        <dbReference type="SAM" id="Phobius"/>
    </source>
</evidence>
<keyword evidence="2" id="KW-1133">Transmembrane helix</keyword>
<accession>A0AAI8YQM4</accession>